<keyword evidence="3" id="KW-1185">Reference proteome</keyword>
<dbReference type="AlphaFoldDB" id="A0A1H1TPI1"/>
<feature type="domain" description="Aminoglycoside phosphotransferase" evidence="1">
    <location>
        <begin position="54"/>
        <end position="249"/>
    </location>
</feature>
<dbReference type="STRING" id="117157.SAMN04489717_3282"/>
<evidence type="ECO:0000259" key="1">
    <source>
        <dbReference type="Pfam" id="PF01636"/>
    </source>
</evidence>
<dbReference type="SUPFAM" id="SSF56112">
    <property type="entry name" value="Protein kinase-like (PK-like)"/>
    <property type="match status" value="1"/>
</dbReference>
<sequence>MGRREHRSPSEQALRWVEAAVGGNARVVRTARLVGGLTATMDRLSVVAGGREVDVVLRRWAGDQWRDWGPGLVDREAAGLRALAGHELPVPRLLAADRSGGRTGVPALLMTALPGHPARSPKDLADGVRKMASVLSRIHRVPAEELAATDPHGFDERTIHGWTRDAGLAGAVNEAAAGAHESARQPVFVHGDYQPLNMLWRDRALSGVVDWTFAGSGRRETDVGLCRLGLAALLSAEAAEEFLNWYEKEAGVRVDPRCDLRSLLAFGSGWLSHASEQMPHSAPADHQAMAERVETVIRAALARLG</sequence>
<accession>A0A1H1TPI1</accession>
<dbReference type="PANTHER" id="PTHR21310">
    <property type="entry name" value="AMINOGLYCOSIDE PHOSPHOTRANSFERASE-RELATED-RELATED"/>
    <property type="match status" value="1"/>
</dbReference>
<name>A0A1H1TPI1_9ACTN</name>
<keyword evidence="2" id="KW-0808">Transferase</keyword>
<dbReference type="InterPro" id="IPR002575">
    <property type="entry name" value="Aminoglycoside_PTrfase"/>
</dbReference>
<dbReference type="InterPro" id="IPR051678">
    <property type="entry name" value="AGP_Transferase"/>
</dbReference>
<gene>
    <name evidence="2" type="ORF">SAMN04489717_3282</name>
</gene>
<dbReference type="Gene3D" id="3.30.200.20">
    <property type="entry name" value="Phosphorylase Kinase, domain 1"/>
    <property type="match status" value="1"/>
</dbReference>
<dbReference type="GO" id="GO:0016740">
    <property type="term" value="F:transferase activity"/>
    <property type="evidence" value="ECO:0007669"/>
    <property type="project" value="UniProtKB-KW"/>
</dbReference>
<dbReference type="Gene3D" id="3.90.1200.10">
    <property type="match status" value="1"/>
</dbReference>
<organism evidence="2 3">
    <name type="scientific">Actinopolymorpha singaporensis</name>
    <dbReference type="NCBI Taxonomy" id="117157"/>
    <lineage>
        <taxon>Bacteria</taxon>
        <taxon>Bacillati</taxon>
        <taxon>Actinomycetota</taxon>
        <taxon>Actinomycetes</taxon>
        <taxon>Propionibacteriales</taxon>
        <taxon>Actinopolymorphaceae</taxon>
        <taxon>Actinopolymorpha</taxon>
    </lineage>
</organism>
<dbReference type="Pfam" id="PF01636">
    <property type="entry name" value="APH"/>
    <property type="match status" value="1"/>
</dbReference>
<protein>
    <submittedName>
        <fullName evidence="2">Phosphotransferase enzyme family protein</fullName>
    </submittedName>
</protein>
<reference evidence="2 3" key="1">
    <citation type="submission" date="2016-10" db="EMBL/GenBank/DDBJ databases">
        <authorList>
            <person name="de Groot N.N."/>
        </authorList>
    </citation>
    <scope>NUCLEOTIDE SEQUENCE [LARGE SCALE GENOMIC DNA]</scope>
    <source>
        <strain evidence="2 3">DSM 22024</strain>
    </source>
</reference>
<proteinExistence type="predicted"/>
<dbReference type="InterPro" id="IPR011009">
    <property type="entry name" value="Kinase-like_dom_sf"/>
</dbReference>
<evidence type="ECO:0000313" key="2">
    <source>
        <dbReference type="EMBL" id="SDS62044.1"/>
    </source>
</evidence>
<evidence type="ECO:0000313" key="3">
    <source>
        <dbReference type="Proteomes" id="UP000198983"/>
    </source>
</evidence>
<dbReference type="EMBL" id="LT629732">
    <property type="protein sequence ID" value="SDS62044.1"/>
    <property type="molecule type" value="Genomic_DNA"/>
</dbReference>
<dbReference type="Proteomes" id="UP000198983">
    <property type="component" value="Chromosome I"/>
</dbReference>